<dbReference type="InterPro" id="IPR000209">
    <property type="entry name" value="Peptidase_S8/S53_dom"/>
</dbReference>
<comment type="caution">
    <text evidence="9">The sequence shown here is derived from an EMBL/GenBank/DDBJ whole genome shotgun (WGS) entry which is preliminary data.</text>
</comment>
<evidence type="ECO:0000313" key="9">
    <source>
        <dbReference type="EMBL" id="NHE59724.1"/>
    </source>
</evidence>
<dbReference type="InterPro" id="IPR008979">
    <property type="entry name" value="Galactose-bd-like_sf"/>
</dbReference>
<dbReference type="InterPro" id="IPR000601">
    <property type="entry name" value="PKD_dom"/>
</dbReference>
<dbReference type="SUPFAM" id="SSF49299">
    <property type="entry name" value="PKD domain"/>
    <property type="match status" value="1"/>
</dbReference>
<protein>
    <submittedName>
        <fullName evidence="9">S8 family serine peptidase</fullName>
    </submittedName>
</protein>
<evidence type="ECO:0000256" key="5">
    <source>
        <dbReference type="PROSITE-ProRule" id="PRU01240"/>
    </source>
</evidence>
<evidence type="ECO:0000256" key="2">
    <source>
        <dbReference type="ARBA" id="ARBA00022670"/>
    </source>
</evidence>
<evidence type="ECO:0000256" key="7">
    <source>
        <dbReference type="SAM" id="SignalP"/>
    </source>
</evidence>
<dbReference type="CDD" id="cd00146">
    <property type="entry name" value="PKD"/>
    <property type="match status" value="1"/>
</dbReference>
<comment type="similarity">
    <text evidence="1 5">Belongs to the peptidase S8 family.</text>
</comment>
<sequence length="1144" mass="124732">MKKTAILAIFLLGTNLGFAQVQGGLQKVRSEVFQRLQENVRQYSLKPEEKAVIAEELGIPLTMNLPGERVAVFQYLDEVNHPVYYTTHNLNAAAATRTNALQAGGNLNLNLTGADMVIGIYDQTRPKANHNEFGNRVTQIDGSTEEISNHATHVTGTILAAGNNRNAAGMAREAIGWAFNWDADISKMTQNSYDPDINPDGHLISNHSYGFLMGWYRDSNNNWTWAGNEGISSSEDYRFGFYTNKSRQIDELAFAKPFYTIVWAAGNDRSDVGDGSRDADGPDDSIGPEGVAKNSLTIGAVGLPGPYKDPSDVAMSSFSSWGPVDDGRIKPDLVGMGVNVFSSAVLSENGADSYATLSGTSMATPNVSGSLLLLQELFNDRNAGRYMHSSTLKALSIQTAKEAGMNPGPDYMFGWGLLDTEAAAEMIIDEDGSSKIIRELNLREGETYEFEFISNGVEPINATIAWTDPAGTSPSPSVNPTDLMLVNDLDLRIFDESGNTFFPWTLNPRDGSSAIASNSSDNFRDNVEQVSIENPSPQRYTVRVSHKNNLTNSQQPFSLIFSAGVSDGQSNTLYWIGNDGNWDNPNNWSENSNGPSANLIPDEGTRVVIDRPVAGQTISLSGDTDVFSLNIFGQEPLVLDLNQNELVIRNGFRSSNNLTNVRNGLIHFEGRDQNENILDFGQLDFSGINVLFDEGRWRVLSMPEINLLEISGADVDFGMERLIADEVELSSGARLRGELSILEFKDILRFDEGAIIEESLNILFSGENGIYENLSSTETRSLVNGGGLLAIYASGTIQKLVLNGETQVNQDMTRVDSLDIGAGAELLLSDGFSFIVNQNINHADAPGAQSLIRSTGKSVLMHEPYRKYCFEGLSVLNVDLQGESVINLDPPSTAINSANWSNISCENVLLANFDVAFNCAGGLSEFVNLSEGNITSYEWNFGGFGSSTATNPTFVFNNPRTYLVSLEINGPGGTKRFEKSITVTSNSLRRPEIVANGSQLSSRIPASSYQWYRDGQVIEGATGRSIMVEDGGRYQVAIIDDQCNRLSAVVVVSSSGDGTFAGRSGYAIGPNPVTEKLSLFINNEYRGDLSVRIIDGSGQLKQQMHFNKEAQGVEYVMDFEYPRGLYLIQVQAGNETQAFKVMKE</sequence>
<dbReference type="InterPro" id="IPR036852">
    <property type="entry name" value="Peptidase_S8/S53_dom_sf"/>
</dbReference>
<dbReference type="CDD" id="cd04842">
    <property type="entry name" value="Peptidases_S8_Kp43_protease"/>
    <property type="match status" value="1"/>
</dbReference>
<feature type="compositionally biased region" description="Basic and acidic residues" evidence="6">
    <location>
        <begin position="270"/>
        <end position="280"/>
    </location>
</feature>
<dbReference type="Gene3D" id="2.60.40.10">
    <property type="entry name" value="Immunoglobulins"/>
    <property type="match status" value="1"/>
</dbReference>
<evidence type="ECO:0000313" key="10">
    <source>
        <dbReference type="Proteomes" id="UP000649799"/>
    </source>
</evidence>
<organism evidence="9 10">
    <name type="scientific">Cyclobacterium plantarum</name>
    <dbReference type="NCBI Taxonomy" id="2716263"/>
    <lineage>
        <taxon>Bacteria</taxon>
        <taxon>Pseudomonadati</taxon>
        <taxon>Bacteroidota</taxon>
        <taxon>Cytophagia</taxon>
        <taxon>Cytophagales</taxon>
        <taxon>Cyclobacteriaceae</taxon>
        <taxon>Cyclobacterium</taxon>
    </lineage>
</organism>
<dbReference type="SUPFAM" id="SSF49785">
    <property type="entry name" value="Galactose-binding domain-like"/>
    <property type="match status" value="1"/>
</dbReference>
<proteinExistence type="inferred from homology"/>
<evidence type="ECO:0000256" key="3">
    <source>
        <dbReference type="ARBA" id="ARBA00022801"/>
    </source>
</evidence>
<keyword evidence="2" id="KW-0645">Protease</keyword>
<evidence type="ECO:0000259" key="8">
    <source>
        <dbReference type="PROSITE" id="PS50093"/>
    </source>
</evidence>
<feature type="chain" id="PRO_5045853560" evidence="7">
    <location>
        <begin position="20"/>
        <end position="1144"/>
    </location>
</feature>
<evidence type="ECO:0000256" key="4">
    <source>
        <dbReference type="ARBA" id="ARBA00022825"/>
    </source>
</evidence>
<keyword evidence="10" id="KW-1185">Reference proteome</keyword>
<dbReference type="InterPro" id="IPR035986">
    <property type="entry name" value="PKD_dom_sf"/>
</dbReference>
<dbReference type="PROSITE" id="PS50093">
    <property type="entry name" value="PKD"/>
    <property type="match status" value="1"/>
</dbReference>
<feature type="domain" description="PKD" evidence="8">
    <location>
        <begin position="926"/>
        <end position="984"/>
    </location>
</feature>
<dbReference type="SUPFAM" id="SSF52743">
    <property type="entry name" value="Subtilisin-like"/>
    <property type="match status" value="1"/>
</dbReference>
<name>A0ABX0HDB8_9BACT</name>
<dbReference type="Pfam" id="PF00082">
    <property type="entry name" value="Peptidase_S8"/>
    <property type="match status" value="1"/>
</dbReference>
<dbReference type="PANTHER" id="PTHR43399">
    <property type="entry name" value="SUBTILISIN-RELATED"/>
    <property type="match status" value="1"/>
</dbReference>
<evidence type="ECO:0000256" key="1">
    <source>
        <dbReference type="ARBA" id="ARBA00011073"/>
    </source>
</evidence>
<dbReference type="EMBL" id="JAANYN010000016">
    <property type="protein sequence ID" value="NHE59724.1"/>
    <property type="molecule type" value="Genomic_DNA"/>
</dbReference>
<feature type="signal peptide" evidence="7">
    <location>
        <begin position="1"/>
        <end position="19"/>
    </location>
</feature>
<dbReference type="PRINTS" id="PR00723">
    <property type="entry name" value="SUBTILISIN"/>
</dbReference>
<dbReference type="RefSeq" id="WP_166151399.1">
    <property type="nucleotide sequence ID" value="NZ_JAANYN010000016.1"/>
</dbReference>
<dbReference type="NCBIfam" id="TIGR04183">
    <property type="entry name" value="Por_Secre_tail"/>
    <property type="match status" value="1"/>
</dbReference>
<dbReference type="PANTHER" id="PTHR43399:SF4">
    <property type="entry name" value="CELL WALL-ASSOCIATED PROTEASE"/>
    <property type="match status" value="1"/>
</dbReference>
<dbReference type="PROSITE" id="PS00138">
    <property type="entry name" value="SUBTILASE_SER"/>
    <property type="match status" value="1"/>
</dbReference>
<dbReference type="Proteomes" id="UP000649799">
    <property type="component" value="Unassembled WGS sequence"/>
</dbReference>
<dbReference type="InterPro" id="IPR013783">
    <property type="entry name" value="Ig-like_fold"/>
</dbReference>
<dbReference type="Gene3D" id="2.60.120.380">
    <property type="match status" value="1"/>
</dbReference>
<dbReference type="InterPro" id="IPR051048">
    <property type="entry name" value="Peptidase_S8/S53_subtilisin"/>
</dbReference>
<feature type="region of interest" description="Disordered" evidence="6">
    <location>
        <begin position="270"/>
        <end position="292"/>
    </location>
</feature>
<keyword evidence="3" id="KW-0378">Hydrolase</keyword>
<comment type="caution">
    <text evidence="5">Lacks conserved residue(s) required for the propagation of feature annotation.</text>
</comment>
<keyword evidence="4" id="KW-0720">Serine protease</keyword>
<keyword evidence="7" id="KW-0732">Signal</keyword>
<dbReference type="InterPro" id="IPR034058">
    <property type="entry name" value="TagA/B/C/D_pept_dom"/>
</dbReference>
<gene>
    <name evidence="9" type="ORF">G9Q97_23210</name>
</gene>
<reference evidence="9 10" key="1">
    <citation type="submission" date="2020-03" db="EMBL/GenBank/DDBJ databases">
        <title>Cyclobacterium plantarum sp. nov., a marine bacterium isolated from a coastal-marine wetland.</title>
        <authorList>
            <person name="Sanchez-Porro C."/>
            <person name="Ventosa A."/>
            <person name="Amoozegar M."/>
        </authorList>
    </citation>
    <scope>NUCLEOTIDE SEQUENCE [LARGE SCALE GENOMIC DNA]</scope>
    <source>
        <strain evidence="9 10">GBPx2</strain>
    </source>
</reference>
<dbReference type="Gene3D" id="3.40.50.200">
    <property type="entry name" value="Peptidase S8/S53 domain"/>
    <property type="match status" value="1"/>
</dbReference>
<dbReference type="InterPro" id="IPR015500">
    <property type="entry name" value="Peptidase_S8_subtilisin-rel"/>
</dbReference>
<accession>A0ABX0HDB8</accession>
<dbReference type="InterPro" id="IPR023828">
    <property type="entry name" value="Peptidase_S8_Ser-AS"/>
</dbReference>
<dbReference type="PROSITE" id="PS51892">
    <property type="entry name" value="SUBTILASE"/>
    <property type="match status" value="1"/>
</dbReference>
<dbReference type="InterPro" id="IPR026444">
    <property type="entry name" value="Secre_tail"/>
</dbReference>
<evidence type="ECO:0000256" key="6">
    <source>
        <dbReference type="SAM" id="MobiDB-lite"/>
    </source>
</evidence>